<dbReference type="InterPro" id="IPR036691">
    <property type="entry name" value="Endo/exonu/phosph_ase_sf"/>
</dbReference>
<reference evidence="1 2" key="1">
    <citation type="journal article" date="2012" name="Genome Biol.">
        <title>Sequencing three crocodilian genomes to illuminate the evolution of archosaurs and amniotes.</title>
        <authorList>
            <person name="St John J.A."/>
            <person name="Braun E.L."/>
            <person name="Isberg S.R."/>
            <person name="Miles L.G."/>
            <person name="Chong A.Y."/>
            <person name="Gongora J."/>
            <person name="Dalzell P."/>
            <person name="Moran C."/>
            <person name="Bed'hom B."/>
            <person name="Abzhanov A."/>
            <person name="Burgess S.C."/>
            <person name="Cooksey A.M."/>
            <person name="Castoe T.A."/>
            <person name="Crawford N.G."/>
            <person name="Densmore L.D."/>
            <person name="Drew J.C."/>
            <person name="Edwards S.V."/>
            <person name="Faircloth B.C."/>
            <person name="Fujita M.K."/>
            <person name="Greenwold M.J."/>
            <person name="Hoffmann F.G."/>
            <person name="Howard J.M."/>
            <person name="Iguchi T."/>
            <person name="Janes D.E."/>
            <person name="Khan S.Y."/>
            <person name="Kohno S."/>
            <person name="de Koning A.J."/>
            <person name="Lance S.L."/>
            <person name="McCarthy F.M."/>
            <person name="McCormack J.E."/>
            <person name="Merchant M.E."/>
            <person name="Peterson D.G."/>
            <person name="Pollock D.D."/>
            <person name="Pourmand N."/>
            <person name="Raney B.J."/>
            <person name="Roessler K.A."/>
            <person name="Sanford J.R."/>
            <person name="Sawyer R.H."/>
            <person name="Schmidt C.J."/>
            <person name="Triplett E.W."/>
            <person name="Tuberville T.D."/>
            <person name="Venegas-Anaya M."/>
            <person name="Howard J.T."/>
            <person name="Jarvis E.D."/>
            <person name="Guillette L.J.Jr."/>
            <person name="Glenn T.C."/>
            <person name="Green R.E."/>
            <person name="Ray D.A."/>
        </authorList>
    </citation>
    <scope>NUCLEOTIDE SEQUENCE [LARGE SCALE GENOMIC DNA]</scope>
    <source>
        <strain evidence="1">KSC_2009_1</strain>
    </source>
</reference>
<dbReference type="PANTHER" id="PTHR23227">
    <property type="entry name" value="BUCENTAUR RELATED"/>
    <property type="match status" value="1"/>
</dbReference>
<dbReference type="EMBL" id="AKHW03006853">
    <property type="protein sequence ID" value="KYO18117.1"/>
    <property type="molecule type" value="Genomic_DNA"/>
</dbReference>
<dbReference type="PANTHER" id="PTHR23227:SF84">
    <property type="entry name" value="ENDONUCLEASE_EXONUCLEASE_PHOSPHATASE DOMAIN-CONTAINING PROTEIN"/>
    <property type="match status" value="1"/>
</dbReference>
<dbReference type="InterPro" id="IPR027124">
    <property type="entry name" value="Swc5/CFDP1/2"/>
</dbReference>
<accession>A0A151M0S2</accession>
<dbReference type="Proteomes" id="UP000050525">
    <property type="component" value="Unassembled WGS sequence"/>
</dbReference>
<dbReference type="AlphaFoldDB" id="A0A151M0S2"/>
<evidence type="ECO:0008006" key="3">
    <source>
        <dbReference type="Google" id="ProtNLM"/>
    </source>
</evidence>
<dbReference type="Gene3D" id="3.60.10.10">
    <property type="entry name" value="Endonuclease/exonuclease/phosphatase"/>
    <property type="match status" value="1"/>
</dbReference>
<gene>
    <name evidence="1" type="ORF">Y1Q_0011698</name>
</gene>
<dbReference type="STRING" id="8496.A0A151M0S2"/>
<organism evidence="1 2">
    <name type="scientific">Alligator mississippiensis</name>
    <name type="common">American alligator</name>
    <dbReference type="NCBI Taxonomy" id="8496"/>
    <lineage>
        <taxon>Eukaryota</taxon>
        <taxon>Metazoa</taxon>
        <taxon>Chordata</taxon>
        <taxon>Craniata</taxon>
        <taxon>Vertebrata</taxon>
        <taxon>Euteleostomi</taxon>
        <taxon>Archelosauria</taxon>
        <taxon>Archosauria</taxon>
        <taxon>Crocodylia</taxon>
        <taxon>Alligatoridae</taxon>
        <taxon>Alligatorinae</taxon>
        <taxon>Alligator</taxon>
    </lineage>
</organism>
<evidence type="ECO:0000313" key="2">
    <source>
        <dbReference type="Proteomes" id="UP000050525"/>
    </source>
</evidence>
<keyword evidence="2" id="KW-1185">Reference proteome</keyword>
<protein>
    <recommendedName>
        <fullName evidence="3">Endonuclease/exonuclease/phosphatase domain-containing protein</fullName>
    </recommendedName>
</protein>
<proteinExistence type="predicted"/>
<sequence>MGLAEGTTEFLMTLDLKLSNNQYTTVISANAQMSDADNDVSEQFFFNLDHVLTNTCKEDKIILLGDFNARVGHDLELWSGTIGKEGAGKATSNGILLLSKCSEYSLVITNTIFRWSDRNKTTWKHARFKHWHLLDYVIVRAHD</sequence>
<dbReference type="SUPFAM" id="SSF56219">
    <property type="entry name" value="DNase I-like"/>
    <property type="match status" value="1"/>
</dbReference>
<comment type="caution">
    <text evidence="1">The sequence shown here is derived from an EMBL/GenBank/DDBJ whole genome shotgun (WGS) entry which is preliminary data.</text>
</comment>
<evidence type="ECO:0000313" key="1">
    <source>
        <dbReference type="EMBL" id="KYO18117.1"/>
    </source>
</evidence>
<name>A0A151M0S2_ALLMI</name>